<dbReference type="PATRIC" id="fig|272123.3.peg.6488"/>
<keyword evidence="1" id="KW-0614">Plasmid</keyword>
<gene>
    <name evidence="1" type="ordered locus">Anacy_5978</name>
</gene>
<dbReference type="AlphaFoldDB" id="K9ZQ22"/>
<proteinExistence type="predicted"/>
<dbReference type="HOGENOM" id="CLU_165559_0_0_3"/>
<dbReference type="RefSeq" id="WP_015217731.1">
    <property type="nucleotide sequence ID" value="NC_019773.1"/>
</dbReference>
<accession>K9ZQ22</accession>
<dbReference type="EMBL" id="CP003662">
    <property type="protein sequence ID" value="AFZ61261.1"/>
    <property type="molecule type" value="Genomic_DNA"/>
</dbReference>
<evidence type="ECO:0000313" key="2">
    <source>
        <dbReference type="Proteomes" id="UP000010474"/>
    </source>
</evidence>
<evidence type="ECO:0000313" key="1">
    <source>
        <dbReference type="EMBL" id="AFZ61261.1"/>
    </source>
</evidence>
<reference evidence="2" key="1">
    <citation type="journal article" date="2013" name="Proc. Natl. Acad. Sci. U.S.A.">
        <title>Improving the coverage of the cyanobacterial phylum using diversity-driven genome sequencing.</title>
        <authorList>
            <person name="Shih P.M."/>
            <person name="Wu D."/>
            <person name="Latifi A."/>
            <person name="Axen S.D."/>
            <person name="Fewer D.P."/>
            <person name="Talla E."/>
            <person name="Calteau A."/>
            <person name="Cai F."/>
            <person name="Tandeau de Marsac N."/>
            <person name="Rippka R."/>
            <person name="Herdman M."/>
            <person name="Sivonen K."/>
            <person name="Coursin T."/>
            <person name="Laurent T."/>
            <person name="Goodwin L."/>
            <person name="Nolan M."/>
            <person name="Davenport K.W."/>
            <person name="Han C.S."/>
            <person name="Rubin E.M."/>
            <person name="Eisen J.A."/>
            <person name="Woyke T."/>
            <person name="Gugger M."/>
            <person name="Kerfeld C.A."/>
        </authorList>
    </citation>
    <scope>NUCLEOTIDE SEQUENCE [LARGE SCALE GENOMIC DNA]</scope>
    <source>
        <strain evidence="2">ATCC 27899 / PCC 7122</strain>
    </source>
</reference>
<dbReference type="OrthoDB" id="516763at2"/>
<keyword evidence="2" id="KW-1185">Reference proteome</keyword>
<organism evidence="1 2">
    <name type="scientific">Anabaena cylindrica (strain ATCC 27899 / PCC 7122)</name>
    <dbReference type="NCBI Taxonomy" id="272123"/>
    <lineage>
        <taxon>Bacteria</taxon>
        <taxon>Bacillati</taxon>
        <taxon>Cyanobacteriota</taxon>
        <taxon>Cyanophyceae</taxon>
        <taxon>Nostocales</taxon>
        <taxon>Nostocaceae</taxon>
        <taxon>Anabaena</taxon>
    </lineage>
</organism>
<sequence>MPKISECDRCLLYAHNPYIICAVHPSGVTGDSCIDFREDSNVEELWQLVGARYINNDELVLDRSFYNGVEIIQPSILIPEQQIEILENHPLFTGFCPQCGAEFDRDYVSRVHWDCSECGWKDDSI</sequence>
<name>K9ZQ22_ANACC</name>
<dbReference type="Proteomes" id="UP000010474">
    <property type="component" value="Plasmid pANACY.03"/>
</dbReference>
<protein>
    <submittedName>
        <fullName evidence="1">Uncharacterized protein</fullName>
    </submittedName>
</protein>
<dbReference type="KEGG" id="acy:Anacy_5978"/>
<geneLocation type="plasmid" evidence="1 2">
    <name>pANACY.03</name>
</geneLocation>